<evidence type="ECO:0000313" key="3">
    <source>
        <dbReference type="Proteomes" id="UP001165122"/>
    </source>
</evidence>
<evidence type="ECO:0000256" key="1">
    <source>
        <dbReference type="SAM" id="Phobius"/>
    </source>
</evidence>
<organism evidence="2 3">
    <name type="scientific">Triparma laevis f. longispina</name>
    <dbReference type="NCBI Taxonomy" id="1714387"/>
    <lineage>
        <taxon>Eukaryota</taxon>
        <taxon>Sar</taxon>
        <taxon>Stramenopiles</taxon>
        <taxon>Ochrophyta</taxon>
        <taxon>Bolidophyceae</taxon>
        <taxon>Parmales</taxon>
        <taxon>Triparmaceae</taxon>
        <taxon>Triparma</taxon>
    </lineage>
</organism>
<dbReference type="Proteomes" id="UP001165122">
    <property type="component" value="Unassembled WGS sequence"/>
</dbReference>
<evidence type="ECO:0000313" key="2">
    <source>
        <dbReference type="EMBL" id="GMH68825.1"/>
    </source>
</evidence>
<name>A0A9W7E8D1_9STRA</name>
<comment type="caution">
    <text evidence="2">The sequence shown here is derived from an EMBL/GenBank/DDBJ whole genome shotgun (WGS) entry which is preliminary data.</text>
</comment>
<accession>A0A9W7E8D1</accession>
<feature type="transmembrane region" description="Helical" evidence="1">
    <location>
        <begin position="20"/>
        <end position="42"/>
    </location>
</feature>
<feature type="transmembrane region" description="Helical" evidence="1">
    <location>
        <begin position="54"/>
        <end position="76"/>
    </location>
</feature>
<gene>
    <name evidence="2" type="ORF">TrLO_g1831</name>
</gene>
<dbReference type="EMBL" id="BRXW01000598">
    <property type="protein sequence ID" value="GMH68825.1"/>
    <property type="molecule type" value="Genomic_DNA"/>
</dbReference>
<proteinExistence type="predicted"/>
<keyword evidence="1" id="KW-1133">Transmembrane helix</keyword>
<sequence length="251" mass="28527">MVDRTEAGHDSEEHLYNAYTAWLSAVAFFSVCFTLSWATGVLDATFFHPTWPALSNSFIVFTAASFITVVVGYWVLWPIGTVSYGRKWGWQCVLFGVVDGLAESQLFLCIWSVVELLGLPRYCTGLITFLLQGGFKANWDQKYWNIHVAPAHNISSWNKWKILCVHVPNVFVTFSYFITYGNATLYCATQTLALIGSTSFMRFPSPWSKYTNPPMRSQVEFYADRERARGWVFDHWGEEGGEGGEEEATQK</sequence>
<keyword evidence="1" id="KW-0472">Membrane</keyword>
<dbReference type="AlphaFoldDB" id="A0A9W7E8D1"/>
<keyword evidence="1" id="KW-0812">Transmembrane</keyword>
<protein>
    <submittedName>
        <fullName evidence="2">Uncharacterized protein</fullName>
    </submittedName>
</protein>
<reference evidence="3" key="1">
    <citation type="journal article" date="2023" name="Commun. Biol.">
        <title>Genome analysis of Parmales, the sister group of diatoms, reveals the evolutionary specialization of diatoms from phago-mixotrophs to photoautotrophs.</title>
        <authorList>
            <person name="Ban H."/>
            <person name="Sato S."/>
            <person name="Yoshikawa S."/>
            <person name="Yamada K."/>
            <person name="Nakamura Y."/>
            <person name="Ichinomiya M."/>
            <person name="Sato N."/>
            <person name="Blanc-Mathieu R."/>
            <person name="Endo H."/>
            <person name="Kuwata A."/>
            <person name="Ogata H."/>
        </authorList>
    </citation>
    <scope>NUCLEOTIDE SEQUENCE [LARGE SCALE GENOMIC DNA]</scope>
    <source>
        <strain evidence="3">NIES 3700</strain>
    </source>
</reference>
<keyword evidence="3" id="KW-1185">Reference proteome</keyword>
<dbReference type="OrthoDB" id="184107at2759"/>
<feature type="transmembrane region" description="Helical" evidence="1">
    <location>
        <begin position="88"/>
        <end position="114"/>
    </location>
</feature>